<evidence type="ECO:0000313" key="2">
    <source>
        <dbReference type="Proteomes" id="UP000002613"/>
    </source>
</evidence>
<dbReference type="eggNOG" id="arCOG00239">
    <property type="taxonomic scope" value="Archaea"/>
</dbReference>
<evidence type="ECO:0000313" key="1">
    <source>
        <dbReference type="EMBL" id="ADC66171.1"/>
    </source>
</evidence>
<dbReference type="CDD" id="cd06558">
    <property type="entry name" value="crotonase-like"/>
    <property type="match status" value="1"/>
</dbReference>
<dbReference type="PANTHER" id="PTHR11941:SF133">
    <property type="entry name" value="1,2-EPOXYPHENYLACETYL-COA ISOMERASE"/>
    <property type="match status" value="1"/>
</dbReference>
<organism evidence="1 2">
    <name type="scientific">Ferroglobus placidus (strain DSM 10642 / AEDII12DO)</name>
    <dbReference type="NCBI Taxonomy" id="589924"/>
    <lineage>
        <taxon>Archaea</taxon>
        <taxon>Methanobacteriati</taxon>
        <taxon>Methanobacteriota</taxon>
        <taxon>Archaeoglobi</taxon>
        <taxon>Archaeoglobales</taxon>
        <taxon>Archaeoglobaceae</taxon>
        <taxon>Ferroglobus</taxon>
    </lineage>
</organism>
<dbReference type="HOGENOM" id="CLU_009834_7_2_2"/>
<gene>
    <name evidence="1" type="ordered locus">Ferp_2035</name>
</gene>
<accession>D3S0A8</accession>
<dbReference type="InterPro" id="IPR029045">
    <property type="entry name" value="ClpP/crotonase-like_dom_sf"/>
</dbReference>
<reference evidence="2" key="1">
    <citation type="submission" date="2010-02" db="EMBL/GenBank/DDBJ databases">
        <title>Complete sequence of Ferroglobus placidus DSM 10642.</title>
        <authorList>
            <consortium name="US DOE Joint Genome Institute"/>
            <person name="Lucas S."/>
            <person name="Copeland A."/>
            <person name="Lapidus A."/>
            <person name="Cheng J.-F."/>
            <person name="Bruce D."/>
            <person name="Goodwin L."/>
            <person name="Pitluck S."/>
            <person name="Saunders E."/>
            <person name="Brettin T."/>
            <person name="Detter J.C."/>
            <person name="Han C."/>
            <person name="Tapia R."/>
            <person name="Larimer F."/>
            <person name="Land M."/>
            <person name="Hauser L."/>
            <person name="Kyrpides N."/>
            <person name="Ivanova N."/>
            <person name="Holmes D."/>
            <person name="Lovley D."/>
            <person name="Kyrpides N."/>
            <person name="Anderson I.J."/>
            <person name="Woyke T."/>
        </authorList>
    </citation>
    <scope>NUCLEOTIDE SEQUENCE [LARGE SCALE GENOMIC DNA]</scope>
    <source>
        <strain evidence="2">DSM 10642 / AEDII12DO</strain>
    </source>
</reference>
<dbReference type="PANTHER" id="PTHR11941">
    <property type="entry name" value="ENOYL-COA HYDRATASE-RELATED"/>
    <property type="match status" value="1"/>
</dbReference>
<dbReference type="EMBL" id="CP001899">
    <property type="protein sequence ID" value="ADC66171.1"/>
    <property type="molecule type" value="Genomic_DNA"/>
</dbReference>
<dbReference type="Pfam" id="PF00378">
    <property type="entry name" value="ECH_1"/>
    <property type="match status" value="1"/>
</dbReference>
<dbReference type="RefSeq" id="WP_012966510.1">
    <property type="nucleotide sequence ID" value="NC_013849.1"/>
</dbReference>
<dbReference type="STRING" id="589924.Ferp_2035"/>
<keyword evidence="2" id="KW-1185">Reference proteome</keyword>
<protein>
    <submittedName>
        <fullName evidence="1">Enoyl-CoA hydratase/isomerase</fullName>
    </submittedName>
</protein>
<dbReference type="Gene3D" id="3.90.226.10">
    <property type="entry name" value="2-enoyl-CoA Hydratase, Chain A, domain 1"/>
    <property type="match status" value="1"/>
</dbReference>
<dbReference type="GeneID" id="8779568"/>
<dbReference type="GO" id="GO:0016853">
    <property type="term" value="F:isomerase activity"/>
    <property type="evidence" value="ECO:0007669"/>
    <property type="project" value="UniProtKB-KW"/>
</dbReference>
<dbReference type="KEGG" id="fpl:Ferp_2035"/>
<keyword evidence="1" id="KW-0413">Isomerase</keyword>
<dbReference type="GO" id="GO:0006635">
    <property type="term" value="P:fatty acid beta-oxidation"/>
    <property type="evidence" value="ECO:0007669"/>
    <property type="project" value="TreeGrafter"/>
</dbReference>
<proteinExistence type="predicted"/>
<name>D3S0A8_FERPA</name>
<dbReference type="Proteomes" id="UP000002613">
    <property type="component" value="Chromosome"/>
</dbReference>
<reference evidence="1 2" key="2">
    <citation type="journal article" date="2011" name="Stand. Genomic Sci.">
        <title>Complete genome sequence of Ferroglobus placidus AEDII12DO.</title>
        <authorList>
            <person name="Anderson I."/>
            <person name="Risso C."/>
            <person name="Holmes D."/>
            <person name="Lucas S."/>
            <person name="Copeland A."/>
            <person name="Lapidus A."/>
            <person name="Cheng J.F."/>
            <person name="Bruce D."/>
            <person name="Goodwin L."/>
            <person name="Pitluck S."/>
            <person name="Saunders E."/>
            <person name="Brettin T."/>
            <person name="Detter J.C."/>
            <person name="Han C."/>
            <person name="Tapia R."/>
            <person name="Larimer F."/>
            <person name="Land M."/>
            <person name="Hauser L."/>
            <person name="Woyke T."/>
            <person name="Lovley D."/>
            <person name="Kyrpides N."/>
            <person name="Ivanova N."/>
        </authorList>
    </citation>
    <scope>NUCLEOTIDE SEQUENCE [LARGE SCALE GENOMIC DNA]</scope>
    <source>
        <strain evidence="2">DSM 10642 / AEDII12DO</strain>
    </source>
</reference>
<dbReference type="AlphaFoldDB" id="D3S0A8"/>
<dbReference type="InterPro" id="IPR001753">
    <property type="entry name" value="Enoyl-CoA_hydra/iso"/>
</dbReference>
<dbReference type="PaxDb" id="589924-Ferp_2035"/>
<sequence>MEVDVVKFKRPKKHNALDLEHLKEIYEDFESCKNAVVIYGEPSFCSGIDLDYFREAEEDEIVEFAELANSLILKICSHPKPVVAFVKGYAIGAGFSIALACDSIIADENAVFSTGFAKLGIAPDMGVSYLLPRVVGLKKALYLLMSAERITAEKAYELGIVQSFGELEDAIKVARELNGNSVKYIKELVYSGLKEHIEKEKTLALKSIGEIRGK</sequence>
<dbReference type="OrthoDB" id="27846at2157"/>
<dbReference type="SUPFAM" id="SSF52096">
    <property type="entry name" value="ClpP/crotonase"/>
    <property type="match status" value="1"/>
</dbReference>